<dbReference type="RefSeq" id="WP_189607769.1">
    <property type="nucleotide sequence ID" value="NZ_BMXR01000003.1"/>
</dbReference>
<protein>
    <recommendedName>
        <fullName evidence="3">YecA family protein</fullName>
    </recommendedName>
</protein>
<dbReference type="Proteomes" id="UP000626148">
    <property type="component" value="Unassembled WGS sequence"/>
</dbReference>
<accession>A0A918K4Y4</accession>
<dbReference type="PANTHER" id="PTHR33747">
    <property type="entry name" value="UPF0225 PROTEIN SCO1677"/>
    <property type="match status" value="1"/>
</dbReference>
<dbReference type="InterPro" id="IPR036255">
    <property type="entry name" value="YgfB-like_sf"/>
</dbReference>
<evidence type="ECO:0000313" key="2">
    <source>
        <dbReference type="Proteomes" id="UP000626148"/>
    </source>
</evidence>
<reference evidence="1" key="1">
    <citation type="journal article" date="2014" name="Int. J. Syst. Evol. Microbiol.">
        <title>Complete genome sequence of Corynebacterium casei LMG S-19264T (=DSM 44701T), isolated from a smear-ripened cheese.</title>
        <authorList>
            <consortium name="US DOE Joint Genome Institute (JGI-PGF)"/>
            <person name="Walter F."/>
            <person name="Albersmeier A."/>
            <person name="Kalinowski J."/>
            <person name="Ruckert C."/>
        </authorList>
    </citation>
    <scope>NUCLEOTIDE SEQUENCE</scope>
    <source>
        <strain evidence="1">KCTC 22169</strain>
    </source>
</reference>
<dbReference type="AlphaFoldDB" id="A0A918K4Y4"/>
<dbReference type="EMBL" id="BMXR01000003">
    <property type="protein sequence ID" value="GGX48068.1"/>
    <property type="molecule type" value="Genomic_DNA"/>
</dbReference>
<reference evidence="1" key="2">
    <citation type="submission" date="2020-09" db="EMBL/GenBank/DDBJ databases">
        <authorList>
            <person name="Sun Q."/>
            <person name="Kim S."/>
        </authorList>
    </citation>
    <scope>NUCLEOTIDE SEQUENCE</scope>
    <source>
        <strain evidence="1">KCTC 22169</strain>
    </source>
</reference>
<dbReference type="InterPro" id="IPR004027">
    <property type="entry name" value="SEC_C_motif"/>
</dbReference>
<dbReference type="SUPFAM" id="SSF101327">
    <property type="entry name" value="YgfB-like"/>
    <property type="match status" value="1"/>
</dbReference>
<comment type="caution">
    <text evidence="1">The sequence shown here is derived from an EMBL/GenBank/DDBJ whole genome shotgun (WGS) entry which is preliminary data.</text>
</comment>
<evidence type="ECO:0008006" key="3">
    <source>
        <dbReference type="Google" id="ProtNLM"/>
    </source>
</evidence>
<keyword evidence="2" id="KW-1185">Reference proteome</keyword>
<gene>
    <name evidence="1" type="ORF">GCM10007392_13690</name>
</gene>
<proteinExistence type="predicted"/>
<dbReference type="SUPFAM" id="SSF103642">
    <property type="entry name" value="Sec-C motif"/>
    <property type="match status" value="1"/>
</dbReference>
<sequence length="239" mass="26480">MTERTDIKSLDFDQARQWLQAHLPNAETRVASPVPPSLAAVDGFLFAVSQAPVPASASDWVGDLLPLFPDVESPSEALNALLSLQRHIERRCEKQDYPVPNTTGMDAVAQIQPGQPLNDWSLGFEAGFEHVRELWQKLIPQELKSELDSQWFALTFFSTPDKARQFLAQRDTDMRPEQLADQVLAQFPKAVDLHARLSISVGQVAQAAVREASTSTSKVGRNDPCPCGSGKKYKHCCLQ</sequence>
<dbReference type="Gene3D" id="3.10.450.50">
    <property type="match status" value="1"/>
</dbReference>
<dbReference type="PANTHER" id="PTHR33747:SF1">
    <property type="entry name" value="ADENYLATE CYCLASE-ASSOCIATED CAP C-TERMINAL DOMAIN-CONTAINING PROTEIN"/>
    <property type="match status" value="1"/>
</dbReference>
<dbReference type="Pfam" id="PF02810">
    <property type="entry name" value="SEC-C"/>
    <property type="match status" value="1"/>
</dbReference>
<evidence type="ECO:0000313" key="1">
    <source>
        <dbReference type="EMBL" id="GGX48068.1"/>
    </source>
</evidence>
<dbReference type="InterPro" id="IPR011978">
    <property type="entry name" value="YgfB-like"/>
</dbReference>
<dbReference type="Pfam" id="PF03695">
    <property type="entry name" value="UPF0149"/>
    <property type="match status" value="1"/>
</dbReference>
<name>A0A918K4Y4_9GAMM</name>
<organism evidence="1 2">
    <name type="scientific">Saccharospirillum salsuginis</name>
    <dbReference type="NCBI Taxonomy" id="418750"/>
    <lineage>
        <taxon>Bacteria</taxon>
        <taxon>Pseudomonadati</taxon>
        <taxon>Pseudomonadota</taxon>
        <taxon>Gammaproteobacteria</taxon>
        <taxon>Oceanospirillales</taxon>
        <taxon>Saccharospirillaceae</taxon>
        <taxon>Saccharospirillum</taxon>
    </lineage>
</organism>